<reference evidence="1 2" key="1">
    <citation type="journal article" date="2017" name="Antonie Van Leeuwenhoek">
        <title>Phylogenomic resolution of the bacterial genus Pantoea and its relationship with Erwinia and Tatumella.</title>
        <authorList>
            <person name="Palmer M."/>
            <person name="Steenkamp E.T."/>
            <person name="Coetzee M.P."/>
            <person name="Chan W.Y."/>
            <person name="van Zyl E."/>
            <person name="De Maayer P."/>
            <person name="Coutinho T.A."/>
            <person name="Blom J."/>
            <person name="Smits T.H."/>
            <person name="Duffy B."/>
            <person name="Venter S.N."/>
        </authorList>
    </citation>
    <scope>NUCLEOTIDE SEQUENCE [LARGE SCALE GENOMIC DNA]</scope>
    <source>
        <strain evidence="1 2">LMG 5345</strain>
    </source>
</reference>
<comment type="caution">
    <text evidence="1">The sequence shown here is derived from an EMBL/GenBank/DDBJ whole genome shotgun (WGS) entry which is preliminary data.</text>
</comment>
<name>A0ABX3URI7_9GAMM</name>
<evidence type="ECO:0000313" key="1">
    <source>
        <dbReference type="EMBL" id="ORM98854.1"/>
    </source>
</evidence>
<organism evidence="1 2">
    <name type="scientific">Pantoea septica</name>
    <dbReference type="NCBI Taxonomy" id="472695"/>
    <lineage>
        <taxon>Bacteria</taxon>
        <taxon>Pseudomonadati</taxon>
        <taxon>Pseudomonadota</taxon>
        <taxon>Gammaproteobacteria</taxon>
        <taxon>Enterobacterales</taxon>
        <taxon>Erwiniaceae</taxon>
        <taxon>Pantoea</taxon>
    </lineage>
</organism>
<keyword evidence="2" id="KW-1185">Reference proteome</keyword>
<accession>A0ABX3URI7</accession>
<dbReference type="Proteomes" id="UP000193785">
    <property type="component" value="Unassembled WGS sequence"/>
</dbReference>
<evidence type="ECO:0000313" key="2">
    <source>
        <dbReference type="Proteomes" id="UP000193785"/>
    </source>
</evidence>
<gene>
    <name evidence="1" type="ORF">HA46_11500</name>
</gene>
<dbReference type="EMBL" id="MLJJ01000018">
    <property type="protein sequence ID" value="ORM98854.1"/>
    <property type="molecule type" value="Genomic_DNA"/>
</dbReference>
<proteinExistence type="predicted"/>
<protein>
    <submittedName>
        <fullName evidence="1">Uncharacterized protein</fullName>
    </submittedName>
</protein>
<sequence>MAIAGINQHIRIFERKSEFNRVFYISGNVPYLYRRSIDSPGKQHYFNIFGVSMGSVFYGHFAESLEIKP</sequence>